<reference evidence="1" key="1">
    <citation type="submission" date="2019-08" db="EMBL/GenBank/DDBJ databases">
        <authorList>
            <person name="Kucharzyk K."/>
            <person name="Murdoch R.W."/>
            <person name="Higgins S."/>
            <person name="Loffler F."/>
        </authorList>
    </citation>
    <scope>NUCLEOTIDE SEQUENCE</scope>
</reference>
<dbReference type="PANTHER" id="PTHR30535">
    <property type="entry name" value="VITAMIN B12-BINDING PROTEIN"/>
    <property type="match status" value="1"/>
</dbReference>
<comment type="caution">
    <text evidence="1">The sequence shown here is derived from an EMBL/GenBank/DDBJ whole genome shotgun (WGS) entry which is preliminary data.</text>
</comment>
<dbReference type="AlphaFoldDB" id="A0A645JPW5"/>
<dbReference type="EMBL" id="VSSQ01138440">
    <property type="protein sequence ID" value="MPN61603.1"/>
    <property type="molecule type" value="Genomic_DNA"/>
</dbReference>
<accession>A0A645JPW5</accession>
<evidence type="ECO:0000313" key="1">
    <source>
        <dbReference type="EMBL" id="MPN61603.1"/>
    </source>
</evidence>
<evidence type="ECO:0008006" key="2">
    <source>
        <dbReference type="Google" id="ProtNLM"/>
    </source>
</evidence>
<dbReference type="InterPro" id="IPR050902">
    <property type="entry name" value="ABC_Transporter_SBP"/>
</dbReference>
<sequence length="127" mass="14304">MPSGRNFMGKLFADAGSKYFYANDTTAGSLPLHIETVLKNFSQTDVWLNCNFNSLNELIQADSKHALFRPVALKQVYNFNKRLLPSTANDFWESAVARPDLLLADVIAILHPELLPGYELVYAEQLK</sequence>
<organism evidence="1">
    <name type="scientific">bioreactor metagenome</name>
    <dbReference type="NCBI Taxonomy" id="1076179"/>
    <lineage>
        <taxon>unclassified sequences</taxon>
        <taxon>metagenomes</taxon>
        <taxon>ecological metagenomes</taxon>
    </lineage>
</organism>
<gene>
    <name evidence="1" type="ORF">SDC9_209341</name>
</gene>
<name>A0A645JPW5_9ZZZZ</name>
<dbReference type="PANTHER" id="PTHR30535:SF34">
    <property type="entry name" value="MOLYBDATE-BINDING PROTEIN MOLA"/>
    <property type="match status" value="1"/>
</dbReference>
<dbReference type="GO" id="GO:0071281">
    <property type="term" value="P:cellular response to iron ion"/>
    <property type="evidence" value="ECO:0007669"/>
    <property type="project" value="TreeGrafter"/>
</dbReference>
<protein>
    <recommendedName>
        <fullName evidence="2">Fe/B12 periplasmic-binding domain-containing protein</fullName>
    </recommendedName>
</protein>
<proteinExistence type="predicted"/>